<accession>A0AAV7TD37</accession>
<feature type="region of interest" description="Disordered" evidence="1">
    <location>
        <begin position="42"/>
        <end position="72"/>
    </location>
</feature>
<evidence type="ECO:0000313" key="2">
    <source>
        <dbReference type="EMBL" id="KAJ1174343.1"/>
    </source>
</evidence>
<reference evidence="2" key="1">
    <citation type="journal article" date="2022" name="bioRxiv">
        <title>Sequencing and chromosome-scale assembly of the giantPleurodeles waltlgenome.</title>
        <authorList>
            <person name="Brown T."/>
            <person name="Elewa A."/>
            <person name="Iarovenko S."/>
            <person name="Subramanian E."/>
            <person name="Araus A.J."/>
            <person name="Petzold A."/>
            <person name="Susuki M."/>
            <person name="Suzuki K.-i.T."/>
            <person name="Hayashi T."/>
            <person name="Toyoda A."/>
            <person name="Oliveira C."/>
            <person name="Osipova E."/>
            <person name="Leigh N.D."/>
            <person name="Simon A."/>
            <person name="Yun M.H."/>
        </authorList>
    </citation>
    <scope>NUCLEOTIDE SEQUENCE</scope>
    <source>
        <strain evidence="2">20211129_DDA</strain>
        <tissue evidence="2">Liver</tissue>
    </source>
</reference>
<name>A0AAV7TD37_PLEWA</name>
<dbReference type="EMBL" id="JANPWB010000007">
    <property type="protein sequence ID" value="KAJ1174343.1"/>
    <property type="molecule type" value="Genomic_DNA"/>
</dbReference>
<comment type="caution">
    <text evidence="2">The sequence shown here is derived from an EMBL/GenBank/DDBJ whole genome shotgun (WGS) entry which is preliminary data.</text>
</comment>
<keyword evidence="3" id="KW-1185">Reference proteome</keyword>
<sequence>MWITKNGIAKDFYDPEDLRAFLDGLSLAESSTLTPHRDMMATDQSTSLHDLAPGGTGSEHLLSPAPGGETWRDSFTATTIGDRCRMRWRAVHKWRIEAYRAPL</sequence>
<protein>
    <submittedName>
        <fullName evidence="2">Uncharacterized protein</fullName>
    </submittedName>
</protein>
<evidence type="ECO:0000256" key="1">
    <source>
        <dbReference type="SAM" id="MobiDB-lite"/>
    </source>
</evidence>
<proteinExistence type="predicted"/>
<evidence type="ECO:0000313" key="3">
    <source>
        <dbReference type="Proteomes" id="UP001066276"/>
    </source>
</evidence>
<dbReference type="AlphaFoldDB" id="A0AAV7TD37"/>
<gene>
    <name evidence="2" type="ORF">NDU88_006165</name>
</gene>
<organism evidence="2 3">
    <name type="scientific">Pleurodeles waltl</name>
    <name type="common">Iberian ribbed newt</name>
    <dbReference type="NCBI Taxonomy" id="8319"/>
    <lineage>
        <taxon>Eukaryota</taxon>
        <taxon>Metazoa</taxon>
        <taxon>Chordata</taxon>
        <taxon>Craniata</taxon>
        <taxon>Vertebrata</taxon>
        <taxon>Euteleostomi</taxon>
        <taxon>Amphibia</taxon>
        <taxon>Batrachia</taxon>
        <taxon>Caudata</taxon>
        <taxon>Salamandroidea</taxon>
        <taxon>Salamandridae</taxon>
        <taxon>Pleurodelinae</taxon>
        <taxon>Pleurodeles</taxon>
    </lineage>
</organism>
<dbReference type="Proteomes" id="UP001066276">
    <property type="component" value="Chromosome 4_1"/>
</dbReference>